<dbReference type="InterPro" id="IPR011495">
    <property type="entry name" value="Sig_transdc_His_kin_sub2_dim/P"/>
</dbReference>
<dbReference type="PANTHER" id="PTHR41523">
    <property type="entry name" value="TWO-COMPONENT SYSTEM SENSOR PROTEIN"/>
    <property type="match status" value="1"/>
</dbReference>
<proteinExistence type="predicted"/>
<comment type="catalytic activity">
    <reaction evidence="1">
        <text>ATP + protein L-histidine = ADP + protein N-phospho-L-histidine.</text>
        <dbReference type="EC" id="2.7.13.3"/>
    </reaction>
</comment>
<evidence type="ECO:0000256" key="1">
    <source>
        <dbReference type="ARBA" id="ARBA00000085"/>
    </source>
</evidence>
<dbReference type="PANTHER" id="PTHR41523:SF8">
    <property type="entry name" value="ETHYLENE RESPONSE SENSOR PROTEIN"/>
    <property type="match status" value="1"/>
</dbReference>
<dbReference type="Gene3D" id="3.30.565.10">
    <property type="entry name" value="Histidine kinase-like ATPase, C-terminal domain"/>
    <property type="match status" value="1"/>
</dbReference>
<evidence type="ECO:0000313" key="10">
    <source>
        <dbReference type="EMBL" id="PZF76271.1"/>
    </source>
</evidence>
<dbReference type="GO" id="GO:0005524">
    <property type="term" value="F:ATP binding"/>
    <property type="evidence" value="ECO:0007669"/>
    <property type="project" value="UniProtKB-KW"/>
</dbReference>
<keyword evidence="11" id="KW-1185">Reference proteome</keyword>
<dbReference type="GO" id="GO:0004673">
    <property type="term" value="F:protein histidine kinase activity"/>
    <property type="evidence" value="ECO:0007669"/>
    <property type="project" value="UniProtKB-EC"/>
</dbReference>
<dbReference type="SMART" id="SM00387">
    <property type="entry name" value="HATPase_c"/>
    <property type="match status" value="1"/>
</dbReference>
<keyword evidence="8" id="KW-0812">Transmembrane</keyword>
<dbReference type="EMBL" id="QKVK01000006">
    <property type="protein sequence ID" value="PZF76271.1"/>
    <property type="molecule type" value="Genomic_DNA"/>
</dbReference>
<feature type="domain" description="Histidine kinase" evidence="9">
    <location>
        <begin position="316"/>
        <end position="502"/>
    </location>
</feature>
<keyword evidence="5" id="KW-0547">Nucleotide-binding</keyword>
<evidence type="ECO:0000313" key="11">
    <source>
        <dbReference type="Proteomes" id="UP000248795"/>
    </source>
</evidence>
<dbReference type="Pfam" id="PF02518">
    <property type="entry name" value="HATPase_c"/>
    <property type="match status" value="1"/>
</dbReference>
<keyword evidence="6" id="KW-0418">Kinase</keyword>
<comment type="caution">
    <text evidence="10">The sequence shown here is derived from an EMBL/GenBank/DDBJ whole genome shotgun (WGS) entry which is preliminary data.</text>
</comment>
<sequence length="506" mass="54134">MRRVLTTACVIFAVATGVVGAYIISQDRADTLRVVGERTRSMARMIIAHGDAATDSALQIINTVYPLVDRWDLTDPDTGRTIYARFHEMVEGNNVIASAWVVDEAGKNIADSWGYPPRPVSGAERPYFTAHKAGAEDPLVAGDGQPGSVTGKERFTVSRAVRRPDGSLKAIIVVGVYGSVFDTLYKEAVTWPGARAGLYTTNGGVLARIRNARLASPAFAQEMRARALASPSGTALVRQDDEPRIVSWSRSASHPTVFATSSQPVTDALEQWKARAWTTALTALAVNAVFWGLALFILRWSVAKQEAAANALAVREVNHRVKNSLQLISSLMHIRARKSDDPAFQAAAKDLTSQLTALVETYRFVQSADSLEAVDAAVTLQGLCRHLEDSYGIPITVAATPPLAIHANHGTAFAVIVNELVTNALKHGGGPVKVTLSDDGDSLRLAVASDRGRLPEGFSVDEQKGFGLKAVRTMLQPLGGRMTAENLADGGACFTVTIPAAALRRG</sequence>
<gene>
    <name evidence="10" type="ORF">DK847_13835</name>
</gene>
<dbReference type="InterPro" id="IPR005467">
    <property type="entry name" value="His_kinase_dom"/>
</dbReference>
<name>A0A2W2ALL6_9HYPH</name>
<dbReference type="AlphaFoldDB" id="A0A2W2ALL6"/>
<keyword evidence="8" id="KW-0472">Membrane</keyword>
<evidence type="ECO:0000256" key="3">
    <source>
        <dbReference type="ARBA" id="ARBA00022553"/>
    </source>
</evidence>
<dbReference type="CDD" id="cd12914">
    <property type="entry name" value="PDC1_DGC_like"/>
    <property type="match status" value="1"/>
</dbReference>
<evidence type="ECO:0000256" key="5">
    <source>
        <dbReference type="ARBA" id="ARBA00022741"/>
    </source>
</evidence>
<evidence type="ECO:0000256" key="8">
    <source>
        <dbReference type="SAM" id="Phobius"/>
    </source>
</evidence>
<accession>A0A2W2ALL6</accession>
<keyword evidence="7" id="KW-0067">ATP-binding</keyword>
<dbReference type="RefSeq" id="WP_111199108.1">
    <property type="nucleotide sequence ID" value="NZ_QKVK01000006.1"/>
</dbReference>
<evidence type="ECO:0000256" key="6">
    <source>
        <dbReference type="ARBA" id="ARBA00022777"/>
    </source>
</evidence>
<dbReference type="Gene3D" id="3.30.450.20">
    <property type="entry name" value="PAS domain"/>
    <property type="match status" value="2"/>
</dbReference>
<evidence type="ECO:0000256" key="7">
    <source>
        <dbReference type="ARBA" id="ARBA00022840"/>
    </source>
</evidence>
<dbReference type="PROSITE" id="PS50109">
    <property type="entry name" value="HIS_KIN"/>
    <property type="match status" value="1"/>
</dbReference>
<protein>
    <recommendedName>
        <fullName evidence="2">histidine kinase</fullName>
        <ecNumber evidence="2">2.7.13.3</ecNumber>
    </recommendedName>
</protein>
<evidence type="ECO:0000259" key="9">
    <source>
        <dbReference type="PROSITE" id="PS50109"/>
    </source>
</evidence>
<dbReference type="Pfam" id="PF07568">
    <property type="entry name" value="HisKA_2"/>
    <property type="match status" value="1"/>
</dbReference>
<dbReference type="SUPFAM" id="SSF55874">
    <property type="entry name" value="ATPase domain of HSP90 chaperone/DNA topoisomerase II/histidine kinase"/>
    <property type="match status" value="1"/>
</dbReference>
<keyword evidence="8" id="KW-1133">Transmembrane helix</keyword>
<dbReference type="EC" id="2.7.13.3" evidence="2"/>
<reference evidence="11" key="1">
    <citation type="submission" date="2018-06" db="EMBL/GenBank/DDBJ databases">
        <title>Aestuariibacter litoralis strain KCTC 52945T.</title>
        <authorList>
            <person name="Li X."/>
            <person name="Salam N."/>
            <person name="Li J.-L."/>
            <person name="Chen Y.-M."/>
            <person name="Yang Z.-W."/>
            <person name="Zhang L.-Y."/>
            <person name="Han M.-X."/>
            <person name="Xiao M."/>
            <person name="Li W.-J."/>
        </authorList>
    </citation>
    <scope>NUCLEOTIDE SEQUENCE [LARGE SCALE GENOMIC DNA]</scope>
    <source>
        <strain evidence="11">KCTC 52945</strain>
    </source>
</reference>
<evidence type="ECO:0000256" key="2">
    <source>
        <dbReference type="ARBA" id="ARBA00012438"/>
    </source>
</evidence>
<keyword evidence="4" id="KW-0808">Transferase</keyword>
<evidence type="ECO:0000256" key="4">
    <source>
        <dbReference type="ARBA" id="ARBA00022679"/>
    </source>
</evidence>
<dbReference type="InterPro" id="IPR036890">
    <property type="entry name" value="HATPase_C_sf"/>
</dbReference>
<keyword evidence="3" id="KW-0597">Phosphoprotein</keyword>
<dbReference type="Proteomes" id="UP000248795">
    <property type="component" value="Unassembled WGS sequence"/>
</dbReference>
<feature type="transmembrane region" description="Helical" evidence="8">
    <location>
        <begin position="276"/>
        <end position="298"/>
    </location>
</feature>
<dbReference type="InterPro" id="IPR003594">
    <property type="entry name" value="HATPase_dom"/>
</dbReference>
<organism evidence="10 11">
    <name type="scientific">Aestuariivirga litoralis</name>
    <dbReference type="NCBI Taxonomy" id="2650924"/>
    <lineage>
        <taxon>Bacteria</taxon>
        <taxon>Pseudomonadati</taxon>
        <taxon>Pseudomonadota</taxon>
        <taxon>Alphaproteobacteria</taxon>
        <taxon>Hyphomicrobiales</taxon>
        <taxon>Aestuariivirgaceae</taxon>
        <taxon>Aestuariivirga</taxon>
    </lineage>
</organism>